<dbReference type="InterPro" id="IPR036390">
    <property type="entry name" value="WH_DNA-bd_sf"/>
</dbReference>
<reference evidence="5 6" key="1">
    <citation type="journal article" date="2019" name="Gut">
        <title>Antibiotics-induced monodominance of a novel gut bacterial order.</title>
        <authorList>
            <person name="Hildebrand F."/>
            <person name="Moitinho-Silva L."/>
            <person name="Blasche S."/>
            <person name="Jahn M.T."/>
            <person name="Gossmann T.I."/>
            <person name="Heuerta-Cepas J."/>
            <person name="Hercog R."/>
            <person name="Luetge M."/>
            <person name="Bahram M."/>
            <person name="Pryszlak A."/>
            <person name="Alves R.J."/>
            <person name="Waszak S.M."/>
            <person name="Zhu A."/>
            <person name="Ye L."/>
            <person name="Costea P.I."/>
            <person name="Aalvink S."/>
            <person name="Belzer C."/>
            <person name="Forslund S.K."/>
            <person name="Sunagawa S."/>
            <person name="Hentschel U."/>
            <person name="Merten C."/>
            <person name="Patil K.R."/>
            <person name="Benes V."/>
            <person name="Bork P."/>
        </authorList>
    </citation>
    <scope>NUCLEOTIDE SEQUENCE [LARGE SCALE GENOMIC DNA]</scope>
    <source>
        <strain evidence="5 6">HDS1380</strain>
    </source>
</reference>
<comment type="caution">
    <text evidence="5">The sequence shown here is derived from an EMBL/GenBank/DDBJ whole genome shotgun (WGS) entry which is preliminary data.</text>
</comment>
<comment type="similarity">
    <text evidence="2">Belongs to the ROK (NagC/XylR) family.</text>
</comment>
<dbReference type="InterPro" id="IPR043129">
    <property type="entry name" value="ATPase_NBD"/>
</dbReference>
<dbReference type="Gene3D" id="3.30.420.40">
    <property type="match status" value="2"/>
</dbReference>
<keyword evidence="3" id="KW-0859">Xylose metabolism</keyword>
<dbReference type="InterPro" id="IPR000600">
    <property type="entry name" value="ROK"/>
</dbReference>
<dbReference type="GO" id="GO:0042732">
    <property type="term" value="P:D-xylose metabolic process"/>
    <property type="evidence" value="ECO:0007669"/>
    <property type="project" value="UniProtKB-KW"/>
</dbReference>
<protein>
    <submittedName>
        <fullName evidence="5">ROK family protein</fullName>
    </submittedName>
</protein>
<proteinExistence type="inferred from homology"/>
<dbReference type="Proteomes" id="UP000291269">
    <property type="component" value="Unassembled WGS sequence"/>
</dbReference>
<dbReference type="EMBL" id="SDOZ01000002">
    <property type="protein sequence ID" value="RXZ62036.1"/>
    <property type="molecule type" value="Genomic_DNA"/>
</dbReference>
<dbReference type="PANTHER" id="PTHR18964">
    <property type="entry name" value="ROK (REPRESSOR, ORF, KINASE) FAMILY"/>
    <property type="match status" value="1"/>
</dbReference>
<dbReference type="AlphaFoldDB" id="A0A4V1QVB1"/>
<dbReference type="SUPFAM" id="SSF53067">
    <property type="entry name" value="Actin-like ATPase domain"/>
    <property type="match status" value="1"/>
</dbReference>
<dbReference type="InterPro" id="IPR036388">
    <property type="entry name" value="WH-like_DNA-bd_sf"/>
</dbReference>
<dbReference type="PANTHER" id="PTHR18964:SF149">
    <property type="entry name" value="BIFUNCTIONAL UDP-N-ACETYLGLUCOSAMINE 2-EPIMERASE_N-ACETYLMANNOSAMINE KINASE"/>
    <property type="match status" value="1"/>
</dbReference>
<evidence type="ECO:0000256" key="1">
    <source>
        <dbReference type="ARBA" id="ARBA00002486"/>
    </source>
</evidence>
<dbReference type="Pfam" id="PF00480">
    <property type="entry name" value="ROK"/>
    <property type="match status" value="1"/>
</dbReference>
<name>A0A4V1QVB1_9FIRM</name>
<dbReference type="Gene3D" id="1.10.10.10">
    <property type="entry name" value="Winged helix-like DNA-binding domain superfamily/Winged helix DNA-binding domain"/>
    <property type="match status" value="1"/>
</dbReference>
<evidence type="ECO:0000256" key="4">
    <source>
        <dbReference type="SAM" id="MobiDB-lite"/>
    </source>
</evidence>
<feature type="compositionally biased region" description="Basic and acidic residues" evidence="4">
    <location>
        <begin position="1"/>
        <end position="17"/>
    </location>
</feature>
<organism evidence="5 6">
    <name type="scientific">Candidatus Borkfalkia ceftriaxoniphila</name>
    <dbReference type="NCBI Taxonomy" id="2508949"/>
    <lineage>
        <taxon>Bacteria</taxon>
        <taxon>Bacillati</taxon>
        <taxon>Bacillota</taxon>
        <taxon>Clostridia</taxon>
        <taxon>Christensenellales</taxon>
        <taxon>Christensenellaceae</taxon>
        <taxon>Candidatus Borkfalkia</taxon>
    </lineage>
</organism>
<evidence type="ECO:0000256" key="2">
    <source>
        <dbReference type="ARBA" id="ARBA00006479"/>
    </source>
</evidence>
<dbReference type="SUPFAM" id="SSF46785">
    <property type="entry name" value="Winged helix' DNA-binding domain"/>
    <property type="match status" value="1"/>
</dbReference>
<evidence type="ECO:0000313" key="6">
    <source>
        <dbReference type="Proteomes" id="UP000291269"/>
    </source>
</evidence>
<sequence>MFIDKISRSPYNERKQGESSMQSTKTNYEMKQYNFQTVFKIIQRYSSISRRELQNLSSLSWGSISSITADMVSNGLIIEKSHKLGYSGRTPKLLTINNQKNRILGIDINVSAITFALCDLGGLVLQSERVRPQELHKSYILSLIDEYIAKYFATYDEIIMIAFSVQGQIDRTENISVSIDKIDGWENVPLRSLFAEKYGRPVYIFHDPDCLLIYTLAKMRNFTDVNNCVALRLSPDGIGFSALIDGNIYKGAGDTGIEIEHTTLVPNGQKCKCGRSGCFYAYCTLEGLSRQYKGGTYEEFLSLIRASETDETSLRIFKNYSYYLAVAVQNLIMLFNPEYLFLNGEMTEYKKLFEKEFYLKLNNNYHSRVFFNSFDTEHPAVGAALLAVSRNLNELLFRD</sequence>
<evidence type="ECO:0000256" key="3">
    <source>
        <dbReference type="ARBA" id="ARBA00022629"/>
    </source>
</evidence>
<feature type="region of interest" description="Disordered" evidence="4">
    <location>
        <begin position="1"/>
        <end position="24"/>
    </location>
</feature>
<comment type="function">
    <text evidence="1">Transcriptional repressor of xylose-utilizing enzymes.</text>
</comment>
<accession>A0A4V1QVB1</accession>
<gene>
    <name evidence="5" type="ORF">ESZ91_06500</name>
</gene>
<dbReference type="OrthoDB" id="9796533at2"/>
<keyword evidence="6" id="KW-1185">Reference proteome</keyword>
<evidence type="ECO:0000313" key="5">
    <source>
        <dbReference type="EMBL" id="RXZ62036.1"/>
    </source>
</evidence>
<keyword evidence="3" id="KW-0119">Carbohydrate metabolism</keyword>